<sequence>MAHEPVTESLHRDESTKKSLLKRREYLRLSAAATAVGTVTGTALSGSAAAQRSDSESFNQQLNAVDDLGMDPEGNDAIDTALIEETPSNTLIEFPAGEYLVTDAVVADVAKRFGIAESDSPGDVTFTFASATQESTDAESSPVVLSDEEEIDLPLEAGGTQMATVPAGGQPTTSTLLVYREDSFEMHGVELADSEAERTKTLSIVGPSDDIANYRLTVTGRIDADDENGTQQSSSLPSSSVEDALGDTVHHYEYTGEIVSFDLDGPATVTVDDERVTPEDVVADPSDRQLPDLLVVDTRKEQSGYELRLDD</sequence>
<evidence type="ECO:0008006" key="4">
    <source>
        <dbReference type="Google" id="ProtNLM"/>
    </source>
</evidence>
<evidence type="ECO:0000256" key="1">
    <source>
        <dbReference type="SAM" id="MobiDB-lite"/>
    </source>
</evidence>
<proteinExistence type="predicted"/>
<organism evidence="2 3">
    <name type="scientific">Halogranum salarium B-1</name>
    <dbReference type="NCBI Taxonomy" id="1210908"/>
    <lineage>
        <taxon>Archaea</taxon>
        <taxon>Methanobacteriati</taxon>
        <taxon>Methanobacteriota</taxon>
        <taxon>Stenosarchaea group</taxon>
        <taxon>Halobacteria</taxon>
        <taxon>Halobacteriales</taxon>
        <taxon>Haloferacaceae</taxon>
    </lineage>
</organism>
<dbReference type="EMBL" id="ALJD01000009">
    <property type="protein sequence ID" value="EJN57852.1"/>
    <property type="molecule type" value="Genomic_DNA"/>
</dbReference>
<reference evidence="2 3" key="1">
    <citation type="journal article" date="2012" name="J. Bacteriol.">
        <title>Draft Genome Sequence of the Extremely Halophilic Archaeon Halogranum salarium B-1T.</title>
        <authorList>
            <person name="Kim K.K."/>
            <person name="Lee K.C."/>
            <person name="Lee J.S."/>
        </authorList>
    </citation>
    <scope>NUCLEOTIDE SEQUENCE [LARGE SCALE GENOMIC DNA]</scope>
    <source>
        <strain evidence="2 3">B-1</strain>
    </source>
</reference>
<feature type="region of interest" description="Disordered" evidence="1">
    <location>
        <begin position="222"/>
        <end position="242"/>
    </location>
</feature>
<evidence type="ECO:0000313" key="3">
    <source>
        <dbReference type="Proteomes" id="UP000007813"/>
    </source>
</evidence>
<dbReference type="PROSITE" id="PS51318">
    <property type="entry name" value="TAT"/>
    <property type="match status" value="1"/>
</dbReference>
<dbReference type="AlphaFoldDB" id="J3EU64"/>
<gene>
    <name evidence="2" type="ORF">HSB1_32690</name>
</gene>
<protein>
    <recommendedName>
        <fullName evidence="4">Pectate lyase superfamily protein domain-containing protein</fullName>
    </recommendedName>
</protein>
<dbReference type="eggNOG" id="arCOG10133">
    <property type="taxonomic scope" value="Archaea"/>
</dbReference>
<evidence type="ECO:0000313" key="2">
    <source>
        <dbReference type="EMBL" id="EJN57852.1"/>
    </source>
</evidence>
<name>J3EU64_9EURY</name>
<dbReference type="InterPro" id="IPR006311">
    <property type="entry name" value="TAT_signal"/>
</dbReference>
<comment type="caution">
    <text evidence="2">The sequence shown here is derived from an EMBL/GenBank/DDBJ whole genome shotgun (WGS) entry which is preliminary data.</text>
</comment>
<accession>J3EU64</accession>
<dbReference type="Proteomes" id="UP000007813">
    <property type="component" value="Unassembled WGS sequence"/>
</dbReference>